<dbReference type="STRING" id="350688.Clos_2248"/>
<accession>A8MIZ9</accession>
<dbReference type="Gene3D" id="1.20.1260.10">
    <property type="match status" value="1"/>
</dbReference>
<dbReference type="RefSeq" id="WP_012160088.1">
    <property type="nucleotide sequence ID" value="NC_009922.1"/>
</dbReference>
<organism evidence="2 3">
    <name type="scientific">Alkaliphilus oremlandii (strain OhILAs)</name>
    <name type="common">Clostridium oremlandii (strain OhILAs)</name>
    <dbReference type="NCBI Taxonomy" id="350688"/>
    <lineage>
        <taxon>Bacteria</taxon>
        <taxon>Bacillati</taxon>
        <taxon>Bacillota</taxon>
        <taxon>Clostridia</taxon>
        <taxon>Peptostreptococcales</taxon>
        <taxon>Natronincolaceae</taxon>
        <taxon>Alkaliphilus</taxon>
    </lineage>
</organism>
<dbReference type="InterPro" id="IPR003251">
    <property type="entry name" value="Rr_diiron-bd_dom"/>
</dbReference>
<dbReference type="GO" id="GO:0046872">
    <property type="term" value="F:metal ion binding"/>
    <property type="evidence" value="ECO:0007669"/>
    <property type="project" value="InterPro"/>
</dbReference>
<dbReference type="InterPro" id="IPR012347">
    <property type="entry name" value="Ferritin-like"/>
</dbReference>
<keyword evidence="3" id="KW-1185">Reference proteome</keyword>
<dbReference type="Pfam" id="PF02915">
    <property type="entry name" value="Rubrerythrin"/>
    <property type="match status" value="1"/>
</dbReference>
<dbReference type="InterPro" id="IPR009078">
    <property type="entry name" value="Ferritin-like_SF"/>
</dbReference>
<sequence length="165" mass="19903">MKKYEQAIRYAMQMELDGHDFFKEKSGKVANETSRKLFLQLADVEMEHYHFLKRHLEKYVGAETFELEERMEEIDPEIFDNRAEKEHVEEALKESDIPDITILRMAYLIERDYKEFYENAAQNAEDSIIKELFETLSKWEAGHESIFKKEYDRRMKEYMNLPWGG</sequence>
<proteinExistence type="predicted"/>
<dbReference type="SUPFAM" id="SSF47240">
    <property type="entry name" value="Ferritin-like"/>
    <property type="match status" value="1"/>
</dbReference>
<reference evidence="3" key="1">
    <citation type="submission" date="2007-10" db="EMBL/GenBank/DDBJ databases">
        <title>Complete genome of Alkaliphilus oremlandii OhILAs.</title>
        <authorList>
            <person name="Copeland A."/>
            <person name="Lucas S."/>
            <person name="Lapidus A."/>
            <person name="Barry K."/>
            <person name="Detter J.C."/>
            <person name="Glavina del Rio T."/>
            <person name="Hammon N."/>
            <person name="Israni S."/>
            <person name="Dalin E."/>
            <person name="Tice H."/>
            <person name="Pitluck S."/>
            <person name="Chain P."/>
            <person name="Malfatti S."/>
            <person name="Shin M."/>
            <person name="Vergez L."/>
            <person name="Schmutz J."/>
            <person name="Larimer F."/>
            <person name="Land M."/>
            <person name="Hauser L."/>
            <person name="Kyrpides N."/>
            <person name="Mikhailova N."/>
            <person name="Stolz J.F."/>
            <person name="Dawson A."/>
            <person name="Fisher E."/>
            <person name="Crable B."/>
            <person name="Perera E."/>
            <person name="Lisak J."/>
            <person name="Ranganathan M."/>
            <person name="Basu P."/>
            <person name="Richardson P."/>
        </authorList>
    </citation>
    <scope>NUCLEOTIDE SEQUENCE [LARGE SCALE GENOMIC DNA]</scope>
    <source>
        <strain evidence="3">OhILAs</strain>
    </source>
</reference>
<dbReference type="CDD" id="cd01045">
    <property type="entry name" value="Ferritin_like_AB"/>
    <property type="match status" value="1"/>
</dbReference>
<dbReference type="GO" id="GO:0016491">
    <property type="term" value="F:oxidoreductase activity"/>
    <property type="evidence" value="ECO:0007669"/>
    <property type="project" value="InterPro"/>
</dbReference>
<dbReference type="EMBL" id="CP000853">
    <property type="protein sequence ID" value="ABW19781.1"/>
    <property type="molecule type" value="Genomic_DNA"/>
</dbReference>
<evidence type="ECO:0000313" key="2">
    <source>
        <dbReference type="EMBL" id="ABW19781.1"/>
    </source>
</evidence>
<gene>
    <name evidence="2" type="ordered locus">Clos_2248</name>
</gene>
<dbReference type="eggNOG" id="COG1633">
    <property type="taxonomic scope" value="Bacteria"/>
</dbReference>
<evidence type="ECO:0000313" key="3">
    <source>
        <dbReference type="Proteomes" id="UP000000269"/>
    </source>
</evidence>
<dbReference type="AlphaFoldDB" id="A8MIZ9"/>
<name>A8MIZ9_ALKOO</name>
<dbReference type="PANTHER" id="PTHR33531">
    <property type="entry name" value="RUBRERYTHRIN SUBFAMILY"/>
    <property type="match status" value="1"/>
</dbReference>
<feature type="domain" description="Rubrerythrin diiron-binding" evidence="1">
    <location>
        <begin position="8"/>
        <end position="151"/>
    </location>
</feature>
<dbReference type="Proteomes" id="UP000000269">
    <property type="component" value="Chromosome"/>
</dbReference>
<dbReference type="KEGG" id="aoe:Clos_2248"/>
<evidence type="ECO:0000259" key="1">
    <source>
        <dbReference type="Pfam" id="PF02915"/>
    </source>
</evidence>
<protein>
    <submittedName>
        <fullName evidence="2">Rubrerythrin</fullName>
    </submittedName>
</protein>
<dbReference type="PANTHER" id="PTHR33531:SF10">
    <property type="entry name" value="BLR7895 PROTEIN"/>
    <property type="match status" value="1"/>
</dbReference>
<dbReference type="HOGENOM" id="CLU_125830_0_0_9"/>
<dbReference type="OrthoDB" id="9808511at2"/>